<dbReference type="Pfam" id="PF00586">
    <property type="entry name" value="AIRS"/>
    <property type="match status" value="1"/>
</dbReference>
<keyword evidence="6 12" id="KW-0547">Nucleotide-binding</keyword>
<dbReference type="Gene3D" id="3.90.650.10">
    <property type="entry name" value="PurM-like C-terminal domain"/>
    <property type="match status" value="1"/>
</dbReference>
<dbReference type="InterPro" id="IPR036921">
    <property type="entry name" value="PurM-like_N_sf"/>
</dbReference>
<dbReference type="Proteomes" id="UP000636956">
    <property type="component" value="Unassembled WGS sequence"/>
</dbReference>
<dbReference type="SUPFAM" id="SSF56042">
    <property type="entry name" value="PurM C-terminal domain-like"/>
    <property type="match status" value="1"/>
</dbReference>
<keyword evidence="5 12" id="KW-0436">Ligase</keyword>
<comment type="catalytic activity">
    <reaction evidence="11 12">
        <text>2-formamido-N(1)-(5-O-phospho-beta-D-ribosyl)acetamidine + ATP = 5-amino-1-(5-phospho-beta-D-ribosyl)imidazole + ADP + phosphate + H(+)</text>
        <dbReference type="Rhea" id="RHEA:23032"/>
        <dbReference type="ChEBI" id="CHEBI:15378"/>
        <dbReference type="ChEBI" id="CHEBI:30616"/>
        <dbReference type="ChEBI" id="CHEBI:43474"/>
        <dbReference type="ChEBI" id="CHEBI:137981"/>
        <dbReference type="ChEBI" id="CHEBI:147287"/>
        <dbReference type="ChEBI" id="CHEBI:456216"/>
        <dbReference type="EC" id="6.3.3.1"/>
    </reaction>
</comment>
<evidence type="ECO:0000256" key="3">
    <source>
        <dbReference type="ARBA" id="ARBA00013047"/>
    </source>
</evidence>
<dbReference type="PANTHER" id="PTHR10520">
    <property type="entry name" value="TRIFUNCTIONAL PURINE BIOSYNTHETIC PROTEIN ADENOSINE-3-RELATED"/>
    <property type="match status" value="1"/>
</dbReference>
<dbReference type="GO" id="GO:0046084">
    <property type="term" value="P:adenine biosynthetic process"/>
    <property type="evidence" value="ECO:0007669"/>
    <property type="project" value="TreeGrafter"/>
</dbReference>
<dbReference type="GO" id="GO:0005829">
    <property type="term" value="C:cytosol"/>
    <property type="evidence" value="ECO:0007669"/>
    <property type="project" value="TreeGrafter"/>
</dbReference>
<proteinExistence type="inferred from homology"/>
<dbReference type="InterPro" id="IPR010918">
    <property type="entry name" value="PurM-like_C_dom"/>
</dbReference>
<evidence type="ECO:0000256" key="10">
    <source>
        <dbReference type="ARBA" id="ARBA00033093"/>
    </source>
</evidence>
<dbReference type="HAMAP" id="MF_00741">
    <property type="entry name" value="AIRS"/>
    <property type="match status" value="1"/>
</dbReference>
<accession>A0A917PEU8</accession>
<organism evidence="15 16">
    <name type="scientific">Agromyces bauzanensis</name>
    <dbReference type="NCBI Taxonomy" id="1308924"/>
    <lineage>
        <taxon>Bacteria</taxon>
        <taxon>Bacillati</taxon>
        <taxon>Actinomycetota</taxon>
        <taxon>Actinomycetes</taxon>
        <taxon>Micrococcales</taxon>
        <taxon>Microbacteriaceae</taxon>
        <taxon>Agromyces</taxon>
    </lineage>
</organism>
<evidence type="ECO:0000313" key="15">
    <source>
        <dbReference type="EMBL" id="GGJ73577.1"/>
    </source>
</evidence>
<dbReference type="FunFam" id="3.30.1330.10:FF:000001">
    <property type="entry name" value="Phosphoribosylformylglycinamidine cyclo-ligase"/>
    <property type="match status" value="1"/>
</dbReference>
<comment type="similarity">
    <text evidence="2 12">Belongs to the AIR synthase family.</text>
</comment>
<sequence>MTANSSYAAAGVDTAAGDLAVELMKEAIAKTHGPNVLGGVGGFAGLFDLSFAKAYERPLLATSTDGVGTKIAIAQALDVHDTVGQDLVGMVVDDIVVVGAKPLFMTDYIACGKVVPERIAAIVTGIARACAETGTALVGGETAEHPGLMGVDDYDVAGAAVGVVEADRLLGADRVADGDAVLAIASSGLHSNGFSLVRSILHIAGISYTDAATDLGMTWGEALLEPTRLYSGPLVRLLEHERLAASVHSLSHVTGGGIAANLARVLPPDSRVEVDRSTWSPAPVFRVLNDLAGTTLESTEGTWNLGIGFFAVVAQDAAADVVAELGGLGLPAWQVGSVAIGGEPAATGSADGWEQGAKGVDGGAVRLVGSYGS</sequence>
<evidence type="ECO:0000256" key="8">
    <source>
        <dbReference type="ARBA" id="ARBA00031908"/>
    </source>
</evidence>
<reference evidence="15" key="1">
    <citation type="journal article" date="2014" name="Int. J. Syst. Evol. Microbiol.">
        <title>Complete genome sequence of Corynebacterium casei LMG S-19264T (=DSM 44701T), isolated from a smear-ripened cheese.</title>
        <authorList>
            <consortium name="US DOE Joint Genome Institute (JGI-PGF)"/>
            <person name="Walter F."/>
            <person name="Albersmeier A."/>
            <person name="Kalinowski J."/>
            <person name="Ruckert C."/>
        </authorList>
    </citation>
    <scope>NUCLEOTIDE SEQUENCE</scope>
    <source>
        <strain evidence="15">CGMCC 1.8984</strain>
    </source>
</reference>
<feature type="domain" description="PurM-like C-terminal" evidence="14">
    <location>
        <begin position="177"/>
        <end position="341"/>
    </location>
</feature>
<dbReference type="PANTHER" id="PTHR10520:SF12">
    <property type="entry name" value="TRIFUNCTIONAL PURINE BIOSYNTHETIC PROTEIN ADENOSINE-3"/>
    <property type="match status" value="1"/>
</dbReference>
<evidence type="ECO:0000313" key="16">
    <source>
        <dbReference type="Proteomes" id="UP000636956"/>
    </source>
</evidence>
<evidence type="ECO:0000259" key="13">
    <source>
        <dbReference type="Pfam" id="PF00586"/>
    </source>
</evidence>
<dbReference type="EC" id="6.3.3.1" evidence="3 12"/>
<protein>
    <recommendedName>
        <fullName evidence="4 12">Phosphoribosylformylglycinamidine cyclo-ligase</fullName>
        <ecNumber evidence="3 12">6.3.3.1</ecNumber>
    </recommendedName>
    <alternativeName>
        <fullName evidence="9 12">AIR synthase</fullName>
    </alternativeName>
    <alternativeName>
        <fullName evidence="10 12">AIRS</fullName>
    </alternativeName>
    <alternativeName>
        <fullName evidence="8 12">Phosphoribosyl-aminoimidazole synthetase</fullName>
    </alternativeName>
</protein>
<dbReference type="NCBIfam" id="TIGR00878">
    <property type="entry name" value="purM"/>
    <property type="match status" value="1"/>
</dbReference>
<comment type="caution">
    <text evidence="15">The sequence shown here is derived from an EMBL/GenBank/DDBJ whole genome shotgun (WGS) entry which is preliminary data.</text>
</comment>
<reference evidence="15" key="2">
    <citation type="submission" date="2020-09" db="EMBL/GenBank/DDBJ databases">
        <authorList>
            <person name="Sun Q."/>
            <person name="Zhou Y."/>
        </authorList>
    </citation>
    <scope>NUCLEOTIDE SEQUENCE</scope>
    <source>
        <strain evidence="15">CGMCC 1.8984</strain>
    </source>
</reference>
<name>A0A917PEU8_9MICO</name>
<dbReference type="GO" id="GO:0004641">
    <property type="term" value="F:phosphoribosylformylglycinamidine cyclo-ligase activity"/>
    <property type="evidence" value="ECO:0007669"/>
    <property type="project" value="UniProtKB-UniRule"/>
</dbReference>
<dbReference type="AlphaFoldDB" id="A0A917PEU8"/>
<dbReference type="CDD" id="cd02196">
    <property type="entry name" value="PurM"/>
    <property type="match status" value="1"/>
</dbReference>
<keyword evidence="12" id="KW-0963">Cytoplasm</keyword>
<keyword evidence="7 12" id="KW-0067">ATP-binding</keyword>
<keyword evidence="12" id="KW-0658">Purine biosynthesis</keyword>
<dbReference type="GO" id="GO:0006189">
    <property type="term" value="P:'de novo' IMP biosynthetic process"/>
    <property type="evidence" value="ECO:0007669"/>
    <property type="project" value="UniProtKB-UniRule"/>
</dbReference>
<evidence type="ECO:0000256" key="1">
    <source>
        <dbReference type="ARBA" id="ARBA00004686"/>
    </source>
</evidence>
<dbReference type="EMBL" id="BMMD01000003">
    <property type="protein sequence ID" value="GGJ73577.1"/>
    <property type="molecule type" value="Genomic_DNA"/>
</dbReference>
<evidence type="ECO:0000256" key="9">
    <source>
        <dbReference type="ARBA" id="ARBA00032931"/>
    </source>
</evidence>
<evidence type="ECO:0000256" key="11">
    <source>
        <dbReference type="ARBA" id="ARBA00049057"/>
    </source>
</evidence>
<dbReference type="GO" id="GO:0004637">
    <property type="term" value="F:phosphoribosylamine-glycine ligase activity"/>
    <property type="evidence" value="ECO:0007669"/>
    <property type="project" value="TreeGrafter"/>
</dbReference>
<comment type="pathway">
    <text evidence="1 12">Purine metabolism; IMP biosynthesis via de novo pathway; 5-amino-1-(5-phospho-D-ribosyl)imidazole from N(2)-formyl-N(1)-(5-phospho-D-ribosyl)glycinamide: step 2/2.</text>
</comment>
<evidence type="ECO:0000259" key="14">
    <source>
        <dbReference type="Pfam" id="PF02769"/>
    </source>
</evidence>
<dbReference type="GO" id="GO:0005524">
    <property type="term" value="F:ATP binding"/>
    <property type="evidence" value="ECO:0007669"/>
    <property type="project" value="UniProtKB-KW"/>
</dbReference>
<dbReference type="SUPFAM" id="SSF55326">
    <property type="entry name" value="PurM N-terminal domain-like"/>
    <property type="match status" value="1"/>
</dbReference>
<evidence type="ECO:0000256" key="2">
    <source>
        <dbReference type="ARBA" id="ARBA00010280"/>
    </source>
</evidence>
<evidence type="ECO:0000256" key="6">
    <source>
        <dbReference type="ARBA" id="ARBA00022741"/>
    </source>
</evidence>
<feature type="domain" description="PurM-like N-terminal" evidence="13">
    <location>
        <begin position="60"/>
        <end position="164"/>
    </location>
</feature>
<comment type="subcellular location">
    <subcellularLocation>
        <location evidence="12">Cytoplasm</location>
    </subcellularLocation>
</comment>
<keyword evidence="16" id="KW-1185">Reference proteome</keyword>
<dbReference type="InterPro" id="IPR016188">
    <property type="entry name" value="PurM-like_N"/>
</dbReference>
<dbReference type="Pfam" id="PF02769">
    <property type="entry name" value="AIRS_C"/>
    <property type="match status" value="1"/>
</dbReference>
<dbReference type="Gene3D" id="3.30.1330.10">
    <property type="entry name" value="PurM-like, N-terminal domain"/>
    <property type="match status" value="1"/>
</dbReference>
<evidence type="ECO:0000256" key="4">
    <source>
        <dbReference type="ARBA" id="ARBA00020367"/>
    </source>
</evidence>
<evidence type="ECO:0000256" key="7">
    <source>
        <dbReference type="ARBA" id="ARBA00022840"/>
    </source>
</evidence>
<dbReference type="RefSeq" id="WP_188742285.1">
    <property type="nucleotide sequence ID" value="NZ_BAABFW010000009.1"/>
</dbReference>
<dbReference type="InterPro" id="IPR004733">
    <property type="entry name" value="PurM_cligase"/>
</dbReference>
<dbReference type="InterPro" id="IPR036676">
    <property type="entry name" value="PurM-like_C_sf"/>
</dbReference>
<evidence type="ECO:0000256" key="5">
    <source>
        <dbReference type="ARBA" id="ARBA00022598"/>
    </source>
</evidence>
<gene>
    <name evidence="12 15" type="primary">purM</name>
    <name evidence="15" type="ORF">GCM10011372_09500</name>
</gene>
<evidence type="ECO:0000256" key="12">
    <source>
        <dbReference type="HAMAP-Rule" id="MF_00741"/>
    </source>
</evidence>